<dbReference type="PROSITE" id="PS50280">
    <property type="entry name" value="SET"/>
    <property type="match status" value="1"/>
</dbReference>
<evidence type="ECO:0000256" key="1">
    <source>
        <dbReference type="ARBA" id="ARBA00004286"/>
    </source>
</evidence>
<feature type="compositionally biased region" description="Polar residues" evidence="3">
    <location>
        <begin position="327"/>
        <end position="348"/>
    </location>
</feature>
<dbReference type="GO" id="GO:0005634">
    <property type="term" value="C:nucleus"/>
    <property type="evidence" value="ECO:0007669"/>
    <property type="project" value="InterPro"/>
</dbReference>
<dbReference type="SMART" id="SM00468">
    <property type="entry name" value="PreSET"/>
    <property type="match status" value="1"/>
</dbReference>
<dbReference type="Gene3D" id="1.10.8.850">
    <property type="entry name" value="Histone-lysine N methyltransferase , C-terminal domain-like"/>
    <property type="match status" value="1"/>
</dbReference>
<dbReference type="Pfam" id="PF10440">
    <property type="entry name" value="WIYLD"/>
    <property type="match status" value="1"/>
</dbReference>
<name>A0A6P3ZZM5_ZIZJJ</name>
<dbReference type="Pfam" id="PF00856">
    <property type="entry name" value="SET"/>
    <property type="match status" value="1"/>
</dbReference>
<dbReference type="PROSITE" id="PS50867">
    <property type="entry name" value="PRE_SET"/>
    <property type="match status" value="1"/>
</dbReference>
<dbReference type="PANTHER" id="PTHR46450:SF24">
    <property type="entry name" value="HISTONE-LYSINE N-METHYLTRANSFERASE SUVR4"/>
    <property type="match status" value="1"/>
</dbReference>
<organism evidence="6">
    <name type="scientific">Ziziphus jujuba</name>
    <name type="common">Chinese jujube</name>
    <name type="synonym">Ziziphus sativa</name>
    <dbReference type="NCBI Taxonomy" id="326968"/>
    <lineage>
        <taxon>Eukaryota</taxon>
        <taxon>Viridiplantae</taxon>
        <taxon>Streptophyta</taxon>
        <taxon>Embryophyta</taxon>
        <taxon>Tracheophyta</taxon>
        <taxon>Spermatophyta</taxon>
        <taxon>Magnoliopsida</taxon>
        <taxon>eudicotyledons</taxon>
        <taxon>Gunneridae</taxon>
        <taxon>Pentapetalae</taxon>
        <taxon>rosids</taxon>
        <taxon>fabids</taxon>
        <taxon>Rosales</taxon>
        <taxon>Rhamnaceae</taxon>
        <taxon>Paliureae</taxon>
        <taxon>Ziziphus</taxon>
    </lineage>
</organism>
<dbReference type="SMART" id="SM00317">
    <property type="entry name" value="SET"/>
    <property type="match status" value="1"/>
</dbReference>
<sequence>MAPNKKIVVADACRAMEQYGIPKIKTKSVMRELLKLYGTSWELIVQEGYKVLIDALFDKQEEEERGKYNKTIAYVGENSKAAKSKDKEVPHDKPEVELPSKRLRTRSQIKQALSQEEFAKSNLAKIGSEQKDQNVADFDSDTELEDPAPLVRTKCSRNQDELALVPMDNPVSLVVGEDELSWTYCMAEATQPPVSDEQSHSEPEVHLSTDRYRIKQDFLQEGYSKSCLPITASKSEHHNVVHLHSDSDSKVEDPEPLLRRKRSRHQNERALVSVDNPVLVDLGKGELSQNCCSEEVAEVTQPHVSDKKSPSTSDSHLAQQYLRKEGMTQSSPVEKTELSQTYPRSASPQCEEKNSKILEADCRDNTCNSDGGNDLTPATDVLDLYHNNSLDMLGGERFVDNQLKNEVPLAVIISDGSVGEVSQVEADDLKFLKTKSLDVEDRDGLKILESAELLDKDKVGSDPDCSKFNIASSPNGEVKIAFLCNSSQQSTFHVTSDAVLQVAEKRFIEAYRIGEPSFSLKKLMIELCECFLAMGNDSIHDELSVSKNLRPFQKSGTDDILLRKDNFQGNHCILSCIPSEPFKFQNLIKVLPEIPKPMTSSGLEGLHCVSHSMVKDIENVCHRNEKRLKLLIDLDSIQLCNVEAVQDYHIYVDDIARGEERVKVTLENERNADNVPSFLYISRNMVYDKACVNFALDSISNEDCCICCSGDCLTSPIPCACARKTGGGFAYTPGGLLKEKFLEECISVNQELKGHDCYGNKCKAESSRNIKRSVASKGHPRRKFIKECWSKCECSKNCGNRVVQRGMTVNLQVYWTPEGKGWGLRTLEHLPRGAFVCEYVGEIVTDVELQQRYMQSVGIEKPVYHVLLDAGYGSEGVRKDEESLCLDATYYGNVARFINHRCSDASLIEIPVEVETPDRSYYHVALFTTRKVNAMEELTWDYGIDFEHHNRSMRAFRCLCGSSYCRNPN</sequence>
<dbReference type="Gene3D" id="2.170.270.10">
    <property type="entry name" value="SET domain"/>
    <property type="match status" value="1"/>
</dbReference>
<dbReference type="PANTHER" id="PTHR46450">
    <property type="entry name" value="INACTIVE HISTONE-LYSINE N-METHYLTRANSFERASE SUVR1-RELATED"/>
    <property type="match status" value="1"/>
</dbReference>
<dbReference type="InterPro" id="IPR046341">
    <property type="entry name" value="SET_dom_sf"/>
</dbReference>
<dbReference type="InterPro" id="IPR018848">
    <property type="entry name" value="WIYLD_domain"/>
</dbReference>
<dbReference type="InterPro" id="IPR043017">
    <property type="entry name" value="WIYLD_dom_sf"/>
</dbReference>
<protein>
    <submittedName>
        <fullName evidence="6">probable inactive histone-lysine N-methyltransferase SUVR2 isoform X1</fullName>
    </submittedName>
</protein>
<feature type="domain" description="SET" evidence="4">
    <location>
        <begin position="809"/>
        <end position="943"/>
    </location>
</feature>
<dbReference type="InterPro" id="IPR001214">
    <property type="entry name" value="SET_dom"/>
</dbReference>
<evidence type="ECO:0000259" key="4">
    <source>
        <dbReference type="PROSITE" id="PS50280"/>
    </source>
</evidence>
<dbReference type="CDD" id="cd10538">
    <property type="entry name" value="SET_SETDB-like"/>
    <property type="match status" value="1"/>
</dbReference>
<proteinExistence type="predicted"/>
<evidence type="ECO:0000313" key="6">
    <source>
        <dbReference type="RefSeq" id="XP_015887800.1"/>
    </source>
</evidence>
<gene>
    <name evidence="6" type="primary">LOC107422814</name>
</gene>
<dbReference type="GO" id="GO:0005694">
    <property type="term" value="C:chromosome"/>
    <property type="evidence" value="ECO:0007669"/>
    <property type="project" value="UniProtKB-SubCell"/>
</dbReference>
<feature type="domain" description="Pre-SET" evidence="5">
    <location>
        <begin position="703"/>
        <end position="806"/>
    </location>
</feature>
<dbReference type="RefSeq" id="XP_015887800.1">
    <property type="nucleotide sequence ID" value="XM_016032314.2"/>
</dbReference>
<dbReference type="InterPro" id="IPR007728">
    <property type="entry name" value="Pre-SET_dom"/>
</dbReference>
<dbReference type="AlphaFoldDB" id="A0A6P3ZZM5"/>
<comment type="subcellular location">
    <subcellularLocation>
        <location evidence="1">Chromosome</location>
    </subcellularLocation>
</comment>
<dbReference type="GO" id="GO:0008270">
    <property type="term" value="F:zinc ion binding"/>
    <property type="evidence" value="ECO:0007669"/>
    <property type="project" value="InterPro"/>
</dbReference>
<feature type="region of interest" description="Disordered" evidence="3">
    <location>
        <begin position="123"/>
        <end position="142"/>
    </location>
</feature>
<keyword evidence="2" id="KW-0158">Chromosome</keyword>
<dbReference type="GO" id="GO:0042054">
    <property type="term" value="F:histone methyltransferase activity"/>
    <property type="evidence" value="ECO:0007669"/>
    <property type="project" value="InterPro"/>
</dbReference>
<accession>A0A6P3ZZM5</accession>
<feature type="region of interest" description="Disordered" evidence="3">
    <location>
        <begin position="324"/>
        <end position="352"/>
    </location>
</feature>
<dbReference type="SUPFAM" id="SSF82199">
    <property type="entry name" value="SET domain"/>
    <property type="match status" value="1"/>
</dbReference>
<reference evidence="6" key="1">
    <citation type="submission" date="2022-04" db="UniProtKB">
        <authorList>
            <consortium name="RefSeq"/>
        </authorList>
    </citation>
    <scope>IDENTIFICATION</scope>
    <source>
        <tissue evidence="6">In vitro plantlets</tissue>
    </source>
</reference>
<evidence type="ECO:0000259" key="5">
    <source>
        <dbReference type="PROSITE" id="PS50867"/>
    </source>
</evidence>
<evidence type="ECO:0000256" key="3">
    <source>
        <dbReference type="SAM" id="MobiDB-lite"/>
    </source>
</evidence>
<evidence type="ECO:0000256" key="2">
    <source>
        <dbReference type="ARBA" id="ARBA00022454"/>
    </source>
</evidence>